<sequence>MPSDVPDRTAGGCRRPGKSCTWMYNDACLDGERCATTTVQDSLSDQFTENVVAELNNTYGLKPFVVIGKWSRKKVDFNREINQATLNYPESINAYQSYHMNLENAINQIKQQYGKGLLIDVHGQGVGKSSCKFHLAGTFNLILSAPHGGSLIPSDVPDRTPGGCRRPGKSCTWWYNDTCLDGVRCETTTVQDYLSDQFTENVAAELNNTYGLKPFVVIGKWHRKKVDFNREVNEATLNYPAAISAHQSYHTNLENAINQIKQQYGKGLLIDVHGQGVGNFTMVGYLLDSDLLNRDDLQTTLGTITSIEQICSLSNRTECIRGKTSFGTILERNELGIAYPSMAHPKPGNGTFFEGGYITRNYISTINAIQTELPYSMRAGTYKLANAIKYARTLIDYMTVNNILLKKQQRHQFYNYKLSNKENNLLQSMTNTNEQVITCIEDLSNEIFYNIFDYLNGCHLYESFVNLNTRFQNLLIKSFLPLKINIDSKHEIIIEHLCKNIINRNKSRIISLHLSTTIASKQFLKLVTINSLFNRLQSLVINGIVEHKLQLLLKQLTCLPRLCSLNIFVIGQLESFNTIYKLIFRLPFLKYNTLSYGPWRAPITLPFARNEQFNFIEYLNIGIIITLVEVITILSYTPKLRRLTCQQLYGCSQYISTRDIIKLPYLTHINFDRCRLRFSEFELFIKKINSQLRVLHFTTFDNISFLDANRWQRLIVQYLPHLYKFEFEYDEKISNTFQLGPHHQQINQFTSLFWLQRQWYLHLQTDASPFSNNRITYSIHSYRKKWYHLCQHMKSDAHYQQDNSVDMTLQNIQNHVIPSSQSVELIATNHCDFEQYQSFIENINSLFQLVQITHLNIDLCYSSIDLFIDFIYNLPYLDSLSMSCLPISELNISSTTRSKLQLISQNNRITKVNLEKLIEINQIQFIINLCSRMEFLQIGCTNDMDFELFIRFILMNYRAKSLHCIYLLCLHFPTADKKTIKKIRNMISSETLLNYYSINRILDKIYLHWK</sequence>
<reference evidence="1" key="1">
    <citation type="submission" date="2021-02" db="EMBL/GenBank/DDBJ databases">
        <authorList>
            <person name="Nowell W R."/>
        </authorList>
    </citation>
    <scope>NUCLEOTIDE SEQUENCE</scope>
</reference>
<evidence type="ECO:0000313" key="1">
    <source>
        <dbReference type="EMBL" id="CAF0737619.1"/>
    </source>
</evidence>
<dbReference type="SUPFAM" id="SSF53187">
    <property type="entry name" value="Zn-dependent exopeptidases"/>
    <property type="match status" value="1"/>
</dbReference>
<dbReference type="Proteomes" id="UP000663882">
    <property type="component" value="Unassembled WGS sequence"/>
</dbReference>
<accession>A0A813NMS6</accession>
<name>A0A813NMS6_9BILA</name>
<protein>
    <submittedName>
        <fullName evidence="1">Uncharacterized protein</fullName>
    </submittedName>
</protein>
<dbReference type="OrthoDB" id="10038816at2759"/>
<dbReference type="EMBL" id="CAJNOO010000009">
    <property type="protein sequence ID" value="CAF0737619.1"/>
    <property type="molecule type" value="Genomic_DNA"/>
</dbReference>
<comment type="caution">
    <text evidence="1">The sequence shown here is derived from an EMBL/GenBank/DDBJ whole genome shotgun (WGS) entry which is preliminary data.</text>
</comment>
<dbReference type="Gene3D" id="3.40.630.40">
    <property type="entry name" value="Zn-dependent exopeptidases"/>
    <property type="match status" value="2"/>
</dbReference>
<organism evidence="1 2">
    <name type="scientific">Rotaria sordida</name>
    <dbReference type="NCBI Taxonomy" id="392033"/>
    <lineage>
        <taxon>Eukaryota</taxon>
        <taxon>Metazoa</taxon>
        <taxon>Spiralia</taxon>
        <taxon>Gnathifera</taxon>
        <taxon>Rotifera</taxon>
        <taxon>Eurotatoria</taxon>
        <taxon>Bdelloidea</taxon>
        <taxon>Philodinida</taxon>
        <taxon>Philodinidae</taxon>
        <taxon>Rotaria</taxon>
    </lineage>
</organism>
<gene>
    <name evidence="1" type="ORF">RFH988_LOCUS536</name>
</gene>
<dbReference type="AlphaFoldDB" id="A0A813NMS6"/>
<proteinExistence type="predicted"/>
<evidence type="ECO:0000313" key="2">
    <source>
        <dbReference type="Proteomes" id="UP000663882"/>
    </source>
</evidence>